<keyword evidence="2" id="KW-1185">Reference proteome</keyword>
<protein>
    <submittedName>
        <fullName evidence="1">Uncharacterized protein</fullName>
    </submittedName>
</protein>
<dbReference type="RefSeq" id="WP_398663285.1">
    <property type="nucleotide sequence ID" value="NZ_JBITDC010000039.1"/>
</dbReference>
<dbReference type="Proteomes" id="UP001612415">
    <property type="component" value="Unassembled WGS sequence"/>
</dbReference>
<evidence type="ECO:0000313" key="1">
    <source>
        <dbReference type="EMBL" id="MFI5682090.1"/>
    </source>
</evidence>
<gene>
    <name evidence="1" type="ORF">ACIA8P_47455</name>
</gene>
<accession>A0ABW7YIV6</accession>
<reference evidence="1 2" key="1">
    <citation type="submission" date="2024-10" db="EMBL/GenBank/DDBJ databases">
        <title>The Natural Products Discovery Center: Release of the First 8490 Sequenced Strains for Exploring Actinobacteria Biosynthetic Diversity.</title>
        <authorList>
            <person name="Kalkreuter E."/>
            <person name="Kautsar S.A."/>
            <person name="Yang D."/>
            <person name="Bader C.D."/>
            <person name="Teijaro C.N."/>
            <person name="Fluegel L."/>
            <person name="Davis C.M."/>
            <person name="Simpson J.R."/>
            <person name="Lauterbach L."/>
            <person name="Steele A.D."/>
            <person name="Gui C."/>
            <person name="Meng S."/>
            <person name="Li G."/>
            <person name="Viehrig K."/>
            <person name="Ye F."/>
            <person name="Su P."/>
            <person name="Kiefer A.F."/>
            <person name="Nichols A."/>
            <person name="Cepeda A.J."/>
            <person name="Yan W."/>
            <person name="Fan B."/>
            <person name="Jiang Y."/>
            <person name="Adhikari A."/>
            <person name="Zheng C.-J."/>
            <person name="Schuster L."/>
            <person name="Cowan T.M."/>
            <person name="Smanski M.J."/>
            <person name="Chevrette M.G."/>
            <person name="De Carvalho L.P.S."/>
            <person name="Shen B."/>
        </authorList>
    </citation>
    <scope>NUCLEOTIDE SEQUENCE [LARGE SCALE GENOMIC DNA]</scope>
    <source>
        <strain evidence="1 2">NPDC051599</strain>
    </source>
</reference>
<comment type="caution">
    <text evidence="1">The sequence shown here is derived from an EMBL/GenBank/DDBJ whole genome shotgun (WGS) entry which is preliminary data.</text>
</comment>
<sequence length="101" mass="10218">MTTLLKAAADDLETGHLEALARGQCGTWLLNALDGADLGELLVRAAAAGDLQRAAGELSLPLVARDSRDQAVGALLGVPSGRSSPGSPGCRAASRTSCCRC</sequence>
<dbReference type="EMBL" id="JBITDC010000039">
    <property type="protein sequence ID" value="MFI5682090.1"/>
    <property type="molecule type" value="Genomic_DNA"/>
</dbReference>
<organism evidence="1 2">
    <name type="scientific">Streptomyces cellulosae</name>
    <dbReference type="NCBI Taxonomy" id="1968"/>
    <lineage>
        <taxon>Bacteria</taxon>
        <taxon>Bacillati</taxon>
        <taxon>Actinomycetota</taxon>
        <taxon>Actinomycetes</taxon>
        <taxon>Kitasatosporales</taxon>
        <taxon>Streptomycetaceae</taxon>
        <taxon>Streptomyces</taxon>
    </lineage>
</organism>
<proteinExistence type="predicted"/>
<name>A0ABW7YIV6_STRCE</name>
<evidence type="ECO:0000313" key="2">
    <source>
        <dbReference type="Proteomes" id="UP001612415"/>
    </source>
</evidence>